<feature type="domain" description="Phosphoribosyltransferase" evidence="1">
    <location>
        <begin position="71"/>
        <end position="144"/>
    </location>
</feature>
<accession>A0A2T4UUP8</accession>
<evidence type="ECO:0000259" key="1">
    <source>
        <dbReference type="Pfam" id="PF00156"/>
    </source>
</evidence>
<reference evidence="2 3" key="1">
    <citation type="submission" date="2018-03" db="EMBL/GenBank/DDBJ databases">
        <title>Bacteriophage NCPPB3778 and a type I-E CRISPR drive the evolution of the US Biological Select Agent, Rathayibacter toxicus.</title>
        <authorList>
            <person name="Davis E.W.II."/>
            <person name="Tabima J.F."/>
            <person name="Weisberg A.J."/>
            <person name="Dantas Lopes L."/>
            <person name="Wiseman M.S."/>
            <person name="Wiseman M.S."/>
            <person name="Pupko T."/>
            <person name="Belcher M.S."/>
            <person name="Sechler A.J."/>
            <person name="Tancos M.A."/>
            <person name="Schroeder B.K."/>
            <person name="Murray T.D."/>
            <person name="Luster D.G."/>
            <person name="Schneider W.L."/>
            <person name="Rogers E."/>
            <person name="Andreote F.D."/>
            <person name="Grunwald N.J."/>
            <person name="Putnam M.L."/>
            <person name="Chang J.H."/>
        </authorList>
    </citation>
    <scope>NUCLEOTIDE SEQUENCE [LARGE SCALE GENOMIC DNA]</scope>
    <source>
        <strain evidence="2 3">DSM 15933</strain>
    </source>
</reference>
<dbReference type="InterPro" id="IPR000836">
    <property type="entry name" value="PRTase_dom"/>
</dbReference>
<sequence>MKEVEKVTGSWKSDLFQSSEPSKSLLTAGRAVHLTMNKSHSIRNVEYAAKRFWRSRSGRAVMSVASGARTCHIIAIAMSGVELGAAVAMTAPSTSCSFDFTVVDRRYRFRTPDLQYVAGESIIIVDNSIHTGRTMIATLHALRRDHGVSGSIQIVKYIDYQDPLEREVLAKLRRGFGAQVFSVLRISELTQEPSFKHLLSVKTG</sequence>
<evidence type="ECO:0000313" key="3">
    <source>
        <dbReference type="Proteomes" id="UP000241085"/>
    </source>
</evidence>
<dbReference type="EMBL" id="PZPL01000001">
    <property type="protein sequence ID" value="PTL73223.1"/>
    <property type="molecule type" value="Genomic_DNA"/>
</dbReference>
<protein>
    <recommendedName>
        <fullName evidence="1">Phosphoribosyltransferase domain-containing protein</fullName>
    </recommendedName>
</protein>
<dbReference type="AlphaFoldDB" id="A0A2T4UUP8"/>
<name>A0A2T4UUP8_9MICO</name>
<dbReference type="SUPFAM" id="SSF53271">
    <property type="entry name" value="PRTase-like"/>
    <property type="match status" value="1"/>
</dbReference>
<organism evidence="2 3">
    <name type="scientific">Rathayibacter caricis DSM 15933</name>
    <dbReference type="NCBI Taxonomy" id="1328867"/>
    <lineage>
        <taxon>Bacteria</taxon>
        <taxon>Bacillati</taxon>
        <taxon>Actinomycetota</taxon>
        <taxon>Actinomycetes</taxon>
        <taxon>Micrococcales</taxon>
        <taxon>Microbacteriaceae</taxon>
        <taxon>Rathayibacter</taxon>
    </lineage>
</organism>
<dbReference type="CDD" id="cd06223">
    <property type="entry name" value="PRTases_typeI"/>
    <property type="match status" value="1"/>
</dbReference>
<dbReference type="InterPro" id="IPR029057">
    <property type="entry name" value="PRTase-like"/>
</dbReference>
<gene>
    <name evidence="2" type="ORF">C1I63_10425</name>
</gene>
<dbReference type="RefSeq" id="WP_107574723.1">
    <property type="nucleotide sequence ID" value="NZ_PZPL01000001.1"/>
</dbReference>
<dbReference type="Gene3D" id="3.40.50.2020">
    <property type="match status" value="1"/>
</dbReference>
<evidence type="ECO:0000313" key="2">
    <source>
        <dbReference type="EMBL" id="PTL73223.1"/>
    </source>
</evidence>
<comment type="caution">
    <text evidence="2">The sequence shown here is derived from an EMBL/GenBank/DDBJ whole genome shotgun (WGS) entry which is preliminary data.</text>
</comment>
<dbReference type="Pfam" id="PF00156">
    <property type="entry name" value="Pribosyltran"/>
    <property type="match status" value="1"/>
</dbReference>
<keyword evidence="3" id="KW-1185">Reference proteome</keyword>
<dbReference type="Proteomes" id="UP000241085">
    <property type="component" value="Unassembled WGS sequence"/>
</dbReference>
<proteinExistence type="predicted"/>